<gene>
    <name evidence="1" type="ORF">R3P38DRAFT_3343926</name>
</gene>
<protein>
    <submittedName>
        <fullName evidence="1">Uncharacterized protein</fullName>
    </submittedName>
</protein>
<sequence>MLPLDSPHLRPAAPQIAHEHTYTANPSPSFHYQVLLRVKHFPSNSQVTQSPGLVAQYPCLQGPLCASTPMSTSQFHAGSPPLACLHCRIGSPNYLLLQRRLDHKTFSAPLPNPPPVSSFKIASRSTAASYAPQIRELRVKQYNGLRPGVHLCNCLHGKHGLSNRMNGRGIISTEDYIGARDHRRRIMLGCGIISTQDYVGCSGGFNPTKGKIIFTKLCQRATQINLNFRQVATRINLKGCKRCEDTSEGLERFEEIDLVSMDSGSEREFVCVEWEVKTFEGLDLESVFVWNLKGMKELARLCSVHDIRVNSGEEDLESVRAKRAITVLVFVVVNGVDSGTRYSIPGTSMLIVV</sequence>
<organism evidence="1 2">
    <name type="scientific">Favolaschia claudopus</name>
    <dbReference type="NCBI Taxonomy" id="2862362"/>
    <lineage>
        <taxon>Eukaryota</taxon>
        <taxon>Fungi</taxon>
        <taxon>Dikarya</taxon>
        <taxon>Basidiomycota</taxon>
        <taxon>Agaricomycotina</taxon>
        <taxon>Agaricomycetes</taxon>
        <taxon>Agaricomycetidae</taxon>
        <taxon>Agaricales</taxon>
        <taxon>Marasmiineae</taxon>
        <taxon>Mycenaceae</taxon>
        <taxon>Favolaschia</taxon>
    </lineage>
</organism>
<name>A0AAW0DK47_9AGAR</name>
<evidence type="ECO:0000313" key="2">
    <source>
        <dbReference type="Proteomes" id="UP001362999"/>
    </source>
</evidence>
<comment type="caution">
    <text evidence="1">The sequence shown here is derived from an EMBL/GenBank/DDBJ whole genome shotgun (WGS) entry which is preliminary data.</text>
</comment>
<evidence type="ECO:0000313" key="1">
    <source>
        <dbReference type="EMBL" id="KAK7051921.1"/>
    </source>
</evidence>
<accession>A0AAW0DK47</accession>
<dbReference type="Proteomes" id="UP001362999">
    <property type="component" value="Unassembled WGS sequence"/>
</dbReference>
<dbReference type="AlphaFoldDB" id="A0AAW0DK47"/>
<dbReference type="EMBL" id="JAWWNJ010000007">
    <property type="protein sequence ID" value="KAK7051921.1"/>
    <property type="molecule type" value="Genomic_DNA"/>
</dbReference>
<keyword evidence="2" id="KW-1185">Reference proteome</keyword>
<reference evidence="1 2" key="1">
    <citation type="journal article" date="2024" name="J Genomics">
        <title>Draft genome sequencing and assembly of Favolaschia claudopus CIRM-BRFM 2984 isolated from oak limbs.</title>
        <authorList>
            <person name="Navarro D."/>
            <person name="Drula E."/>
            <person name="Chaduli D."/>
            <person name="Cazenave R."/>
            <person name="Ahrendt S."/>
            <person name="Wang J."/>
            <person name="Lipzen A."/>
            <person name="Daum C."/>
            <person name="Barry K."/>
            <person name="Grigoriev I.V."/>
            <person name="Favel A."/>
            <person name="Rosso M.N."/>
            <person name="Martin F."/>
        </authorList>
    </citation>
    <scope>NUCLEOTIDE SEQUENCE [LARGE SCALE GENOMIC DNA]</scope>
    <source>
        <strain evidence="1 2">CIRM-BRFM 2984</strain>
    </source>
</reference>
<proteinExistence type="predicted"/>